<dbReference type="Gene3D" id="3.30.420.10">
    <property type="entry name" value="Ribonuclease H-like superfamily/Ribonuclease H"/>
    <property type="match status" value="1"/>
</dbReference>
<dbReference type="InterPro" id="IPR012337">
    <property type="entry name" value="RNaseH-like_sf"/>
</dbReference>
<dbReference type="SUPFAM" id="SSF53098">
    <property type="entry name" value="Ribonuclease H-like"/>
    <property type="match status" value="1"/>
</dbReference>
<reference evidence="2" key="2">
    <citation type="submission" date="2025-05" db="UniProtKB">
        <authorList>
            <consortium name="EnsemblMetazoa"/>
        </authorList>
    </citation>
    <scope>IDENTIFICATION</scope>
    <source>
        <strain evidence="2">Foshan</strain>
    </source>
</reference>
<dbReference type="InterPro" id="IPR001584">
    <property type="entry name" value="Integrase_cat-core"/>
</dbReference>
<dbReference type="PROSITE" id="PS50994">
    <property type="entry name" value="INTEGRASE"/>
    <property type="match status" value="1"/>
</dbReference>
<accession>A0ABM1XNA7</accession>
<keyword evidence="3" id="KW-1185">Reference proteome</keyword>
<name>A0ABM1XNA7_AEDAL</name>
<dbReference type="GeneID" id="134288782"/>
<proteinExistence type="predicted"/>
<reference evidence="3" key="1">
    <citation type="journal article" date="2015" name="Proc. Natl. Acad. Sci. U.S.A.">
        <title>Genome sequence of the Asian Tiger mosquito, Aedes albopictus, reveals insights into its biology, genetics, and evolution.</title>
        <authorList>
            <person name="Chen X.G."/>
            <person name="Jiang X."/>
            <person name="Gu J."/>
            <person name="Xu M."/>
            <person name="Wu Y."/>
            <person name="Deng Y."/>
            <person name="Zhang C."/>
            <person name="Bonizzoni M."/>
            <person name="Dermauw W."/>
            <person name="Vontas J."/>
            <person name="Armbruster P."/>
            <person name="Huang X."/>
            <person name="Yang Y."/>
            <person name="Zhang H."/>
            <person name="He W."/>
            <person name="Peng H."/>
            <person name="Liu Y."/>
            <person name="Wu K."/>
            <person name="Chen J."/>
            <person name="Lirakis M."/>
            <person name="Topalis P."/>
            <person name="Van Leeuwen T."/>
            <person name="Hall A.B."/>
            <person name="Jiang X."/>
            <person name="Thorpe C."/>
            <person name="Mueller R.L."/>
            <person name="Sun C."/>
            <person name="Waterhouse R.M."/>
            <person name="Yan G."/>
            <person name="Tu Z.J."/>
            <person name="Fang X."/>
            <person name="James A.A."/>
        </authorList>
    </citation>
    <scope>NUCLEOTIDE SEQUENCE [LARGE SCALE GENOMIC DNA]</scope>
    <source>
        <strain evidence="3">Foshan</strain>
    </source>
</reference>
<dbReference type="PANTHER" id="PTHR37984:SF11">
    <property type="entry name" value="INTEGRASE CATALYTIC DOMAIN-CONTAINING PROTEIN"/>
    <property type="match status" value="1"/>
</dbReference>
<dbReference type="EnsemblMetazoa" id="AALFPA23_001235.R1060">
    <property type="protein sequence ID" value="AALFPA23_001235.P1060"/>
    <property type="gene ID" value="AALFPA23_001235"/>
</dbReference>
<protein>
    <recommendedName>
        <fullName evidence="1">Integrase catalytic domain-containing protein</fullName>
    </recommendedName>
</protein>
<dbReference type="RefSeq" id="XP_062710638.1">
    <property type="nucleotide sequence ID" value="XM_062854654.1"/>
</dbReference>
<evidence type="ECO:0000313" key="3">
    <source>
        <dbReference type="Proteomes" id="UP000069940"/>
    </source>
</evidence>
<evidence type="ECO:0000313" key="2">
    <source>
        <dbReference type="EnsemblMetazoa" id="AALFPA23_001235.P1060"/>
    </source>
</evidence>
<organism evidence="2 3">
    <name type="scientific">Aedes albopictus</name>
    <name type="common">Asian tiger mosquito</name>
    <name type="synonym">Stegomyia albopicta</name>
    <dbReference type="NCBI Taxonomy" id="7160"/>
    <lineage>
        <taxon>Eukaryota</taxon>
        <taxon>Metazoa</taxon>
        <taxon>Ecdysozoa</taxon>
        <taxon>Arthropoda</taxon>
        <taxon>Hexapoda</taxon>
        <taxon>Insecta</taxon>
        <taxon>Pterygota</taxon>
        <taxon>Neoptera</taxon>
        <taxon>Endopterygota</taxon>
        <taxon>Diptera</taxon>
        <taxon>Nematocera</taxon>
        <taxon>Culicoidea</taxon>
        <taxon>Culicidae</taxon>
        <taxon>Culicinae</taxon>
        <taxon>Aedini</taxon>
        <taxon>Aedes</taxon>
        <taxon>Stegomyia</taxon>
    </lineage>
</organism>
<dbReference type="InterPro" id="IPR050951">
    <property type="entry name" value="Retrovirus_Pol_polyprotein"/>
</dbReference>
<dbReference type="PANTHER" id="PTHR37984">
    <property type="entry name" value="PROTEIN CBG26694"/>
    <property type="match status" value="1"/>
</dbReference>
<dbReference type="InterPro" id="IPR036397">
    <property type="entry name" value="RNaseH_sf"/>
</dbReference>
<feature type="domain" description="Integrase catalytic" evidence="1">
    <location>
        <begin position="32"/>
        <end position="187"/>
    </location>
</feature>
<sequence length="559" mass="63370">MAKQAEAFVKRCETCLRLSRKNPPVPLTSRELPDGPWEILQIDFFSFKNCGSGEFLVVVDTYSRYLHVVEVKSTDANSTNQALSRIFEVWGYPLAICSDNGPPFQSENFVKTWEDRGVKIKKSIPLSAQSNGAVERQNKGLKDALTAAKVDNVNWKIALEKYLHMHNKVRPLSRLGVTPFELLVGWRFRGTFPFLWESLPADSIDRTDIREKDAVSKLDSKIYADKVRGARTSDIVVGDKVLLARNVNQKGEPTFAEHRYTVLAREGAKVIVQSDRGVQYSRNVQDVKKIPVELEEKDYNETEVNVDLPVIQLPEVRPDNVNTQRASVPRAPHIPELPGGCSLALYADDSGIVANGRTPAIYRSRLQRGVTAYVTYLASWKIKVNEAKSQAILFRHRQSPKLLPPPDCFIRVNNKPIDWANEVGYLGVVFDDKLTYRAHTDGLKQKCMWLLNSLYPLIRRRSRLSRRNKLAVLNTIIIPVVNYAMPVWGTCAESHKQKLQVVQNRLLRIILDVPYDSRIRYMHSAAGCKTVRDRIEDAIDSLYVSATASEYPLIRALVN</sequence>
<dbReference type="Proteomes" id="UP000069940">
    <property type="component" value="Unassembled WGS sequence"/>
</dbReference>
<evidence type="ECO:0000259" key="1">
    <source>
        <dbReference type="PROSITE" id="PS50994"/>
    </source>
</evidence>
<dbReference type="Pfam" id="PF00665">
    <property type="entry name" value="rve"/>
    <property type="match status" value="1"/>
</dbReference>